<feature type="transmembrane region" description="Helical" evidence="1">
    <location>
        <begin position="680"/>
        <end position="701"/>
    </location>
</feature>
<dbReference type="RefSeq" id="WP_379262702.1">
    <property type="nucleotide sequence ID" value="NZ_JBHUMJ010000002.1"/>
</dbReference>
<feature type="transmembrane region" description="Helical" evidence="1">
    <location>
        <begin position="142"/>
        <end position="163"/>
    </location>
</feature>
<dbReference type="EMBL" id="JBHUMJ010000002">
    <property type="protein sequence ID" value="MFD2701489.1"/>
    <property type="molecule type" value="Genomic_DNA"/>
</dbReference>
<feature type="transmembrane region" description="Helical" evidence="1">
    <location>
        <begin position="521"/>
        <end position="544"/>
    </location>
</feature>
<feature type="transmembrane region" description="Helical" evidence="1">
    <location>
        <begin position="22"/>
        <end position="42"/>
    </location>
</feature>
<keyword evidence="3" id="KW-1185">Reference proteome</keyword>
<feature type="transmembrane region" description="Helical" evidence="1">
    <location>
        <begin position="118"/>
        <end position="136"/>
    </location>
</feature>
<reference evidence="3" key="1">
    <citation type="journal article" date="2019" name="Int. J. Syst. Evol. Microbiol.">
        <title>The Global Catalogue of Microorganisms (GCM) 10K type strain sequencing project: providing services to taxonomists for standard genome sequencing and annotation.</title>
        <authorList>
            <consortium name="The Broad Institute Genomics Platform"/>
            <consortium name="The Broad Institute Genome Sequencing Center for Infectious Disease"/>
            <person name="Wu L."/>
            <person name="Ma J."/>
        </authorList>
    </citation>
    <scope>NUCLEOTIDE SEQUENCE [LARGE SCALE GENOMIC DNA]</scope>
    <source>
        <strain evidence="3">KCTC 33849</strain>
    </source>
</reference>
<feature type="transmembrane region" description="Helical" evidence="1">
    <location>
        <begin position="80"/>
        <end position="97"/>
    </location>
</feature>
<evidence type="ECO:0000313" key="2">
    <source>
        <dbReference type="EMBL" id="MFD2701489.1"/>
    </source>
</evidence>
<feature type="transmembrane region" description="Helical" evidence="1">
    <location>
        <begin position="54"/>
        <end position="74"/>
    </location>
</feature>
<keyword evidence="1" id="KW-0812">Transmembrane</keyword>
<comment type="caution">
    <text evidence="2">The sequence shown here is derived from an EMBL/GenBank/DDBJ whole genome shotgun (WGS) entry which is preliminary data.</text>
</comment>
<evidence type="ECO:0000313" key="3">
    <source>
        <dbReference type="Proteomes" id="UP001597540"/>
    </source>
</evidence>
<feature type="transmembrane region" description="Helical" evidence="1">
    <location>
        <begin position="323"/>
        <end position="341"/>
    </location>
</feature>
<keyword evidence="1" id="KW-1133">Transmembrane helix</keyword>
<sequence>MPSRLNAGFWHIGVKLMSLKEWLLILLFISLAAFIAVIGLISRVKRQQEQRVGAVPYNSNAISTSAQLAAFLHVFFTKSYLVGIKIPVLSGYILLVRKKLSYQQGMSEYSLRCQTMKLTWSIWISFLTAGGILFSLQPGISFLILSCLVGVIINSLFLDMTVARQERKLLSEMIELFADVRHRYHQHGMVEEALYEAAEFANGEAARHAMHIYAALTSVNPDEALERYYETAPNRFLKAFAGISYMVMEFGDQHADQSSIYLTGISSLTQEIHLEILRLDKLDYLLKGLNLISLIPVFFTKPIENWARSSFPTMNEFYDSKMGFIILLSIYVIIIGCYLMLQQLQRNQETTFRITQQKRILEKKIYRLKWIQPFVSSFVPQPGTKRYHSMVKLLRDTNTHLKVEWFVVRRLLCASICFFVAFGSVLYLHHVEKQHILTKPVTQTTIFGKLPDDELEEARAWSELDEKVMRDLNMNAHSSYEEVERSLLAISANSPDQETVLASVPRIMDKLQAWNDEFLKWWELALCFGIGYVGFQLPLLLLYMQRKVRSMDMKHEIYQYQTVISILREMDRMSVEEILEWLNRFAVIFKTPLQKCLLHFEQGPEAALELLKEEVTLPEFQRMIDKLMLSLGAITIKEAFDDLEGQMSFYFEQRRQEYAQMIDKKAEWGKMIGFTPMYSLIFLYLVIPLITVSFAQMNIYYEQIQKL</sequence>
<organism evidence="2 3">
    <name type="scientific">Paenibacillus shunpengii</name>
    <dbReference type="NCBI Taxonomy" id="2054424"/>
    <lineage>
        <taxon>Bacteria</taxon>
        <taxon>Bacillati</taxon>
        <taxon>Bacillota</taxon>
        <taxon>Bacilli</taxon>
        <taxon>Bacillales</taxon>
        <taxon>Paenibacillaceae</taxon>
        <taxon>Paenibacillus</taxon>
    </lineage>
</organism>
<proteinExistence type="predicted"/>
<dbReference type="Proteomes" id="UP001597540">
    <property type="component" value="Unassembled WGS sequence"/>
</dbReference>
<evidence type="ECO:0000256" key="1">
    <source>
        <dbReference type="SAM" id="Phobius"/>
    </source>
</evidence>
<gene>
    <name evidence="2" type="ORF">ACFSVM_13500</name>
</gene>
<feature type="transmembrane region" description="Helical" evidence="1">
    <location>
        <begin position="411"/>
        <end position="430"/>
    </location>
</feature>
<protein>
    <recommendedName>
        <fullName evidence="4">Type II secretion system protein GspF domain-containing protein</fullName>
    </recommendedName>
</protein>
<accession>A0ABW5SQK4</accession>
<keyword evidence="1" id="KW-0472">Membrane</keyword>
<feature type="transmembrane region" description="Helical" evidence="1">
    <location>
        <begin position="284"/>
        <end position="303"/>
    </location>
</feature>
<evidence type="ECO:0008006" key="4">
    <source>
        <dbReference type="Google" id="ProtNLM"/>
    </source>
</evidence>
<name>A0ABW5SQK4_9BACL</name>